<name>A0AAF0DFS3_9EURO</name>
<dbReference type="AlphaFoldDB" id="A0AAF0DFS3"/>
<gene>
    <name evidence="3" type="ORF">PRK78_003293</name>
</gene>
<protein>
    <submittedName>
        <fullName evidence="3">Uncharacterized protein</fullName>
    </submittedName>
</protein>
<sequence length="366" mass="40422">MRLPVSRILLFGALVGLSLESMSRSCRGGKCSDTGIIPRGRVPGIPPKPLGLPKSPLKPAAEFKPGSPGSPGRTPEIAPSNPEVKPPPAKPPTDANRAAGPAKNCKRADQCSPDAFVFQQGNDQVDFALKGQGLQNNVRNSLGKNKIEDHGFLKRKGDYQIKAADSRNPEIKILKQLGIDVADFLSRPQVWRRYEVFGFEQPKAGTSSIVDMYISVEYKAIIRKRIFRYDNSLYSSKLQKIDNRLQMSEWIYQLWKEEIKRPENAGKAKIEDLKTIIVVNIDNAERKSIIRTANDQLNGGADTQFVVRPTDGPIFNALAYSSSGRSNFHMLTDHNSVSELNNLVPKEVIVSPASPPHTAWVFGRGP</sequence>
<evidence type="ECO:0000256" key="1">
    <source>
        <dbReference type="SAM" id="MobiDB-lite"/>
    </source>
</evidence>
<accession>A0AAF0DFS3</accession>
<dbReference type="EMBL" id="CP120628">
    <property type="protein sequence ID" value="WEW57826.1"/>
    <property type="molecule type" value="Genomic_DNA"/>
</dbReference>
<feature type="region of interest" description="Disordered" evidence="1">
    <location>
        <begin position="24"/>
        <end position="106"/>
    </location>
</feature>
<proteinExistence type="predicted"/>
<evidence type="ECO:0000313" key="3">
    <source>
        <dbReference type="EMBL" id="WEW57826.1"/>
    </source>
</evidence>
<keyword evidence="2" id="KW-0732">Signal</keyword>
<dbReference type="Proteomes" id="UP001219355">
    <property type="component" value="Chromosome 2"/>
</dbReference>
<evidence type="ECO:0000256" key="2">
    <source>
        <dbReference type="SAM" id="SignalP"/>
    </source>
</evidence>
<reference evidence="3" key="1">
    <citation type="submission" date="2023-03" db="EMBL/GenBank/DDBJ databases">
        <title>Emydomyces testavorans Genome Sequence.</title>
        <authorList>
            <person name="Hoyer L."/>
        </authorList>
    </citation>
    <scope>NUCLEOTIDE SEQUENCE</scope>
    <source>
        <strain evidence="3">16-2883</strain>
    </source>
</reference>
<feature type="signal peptide" evidence="2">
    <location>
        <begin position="1"/>
        <end position="28"/>
    </location>
</feature>
<feature type="chain" id="PRO_5041999308" evidence="2">
    <location>
        <begin position="29"/>
        <end position="366"/>
    </location>
</feature>
<organism evidence="3 4">
    <name type="scientific">Emydomyces testavorans</name>
    <dbReference type="NCBI Taxonomy" id="2070801"/>
    <lineage>
        <taxon>Eukaryota</taxon>
        <taxon>Fungi</taxon>
        <taxon>Dikarya</taxon>
        <taxon>Ascomycota</taxon>
        <taxon>Pezizomycotina</taxon>
        <taxon>Eurotiomycetes</taxon>
        <taxon>Eurotiomycetidae</taxon>
        <taxon>Onygenales</taxon>
        <taxon>Nannizziopsiaceae</taxon>
        <taxon>Emydomyces</taxon>
    </lineage>
</organism>
<keyword evidence="4" id="KW-1185">Reference proteome</keyword>
<evidence type="ECO:0000313" key="4">
    <source>
        <dbReference type="Proteomes" id="UP001219355"/>
    </source>
</evidence>